<organism evidence="1 2">
    <name type="scientific">Pantoea rodasii</name>
    <dbReference type="NCBI Taxonomy" id="1076549"/>
    <lineage>
        <taxon>Bacteria</taxon>
        <taxon>Pseudomonadati</taxon>
        <taxon>Pseudomonadota</taxon>
        <taxon>Gammaproteobacteria</taxon>
        <taxon>Enterobacterales</taxon>
        <taxon>Erwiniaceae</taxon>
        <taxon>Pantoea</taxon>
    </lineage>
</organism>
<name>A0A0B1R1C7_9GAMM</name>
<dbReference type="EMBL" id="JTJJ01000065">
    <property type="protein sequence ID" value="KHJ66863.1"/>
    <property type="molecule type" value="Genomic_DNA"/>
</dbReference>
<dbReference type="RefSeq" id="WP_039333421.1">
    <property type="nucleotide sequence ID" value="NZ_JTJJ01000065.1"/>
</dbReference>
<reference evidence="1 2" key="1">
    <citation type="submission" date="2014-11" db="EMBL/GenBank/DDBJ databases">
        <title>Genome sequencing of Pantoea rodasii ND03.</title>
        <authorList>
            <person name="Muhamad Yunos N.Y."/>
            <person name="Chan K.-G."/>
        </authorList>
    </citation>
    <scope>NUCLEOTIDE SEQUENCE [LARGE SCALE GENOMIC DNA]</scope>
    <source>
        <strain evidence="1 2">ND03</strain>
    </source>
</reference>
<accession>A0A0B1R1C7</accession>
<dbReference type="Proteomes" id="UP000030853">
    <property type="component" value="Unassembled WGS sequence"/>
</dbReference>
<dbReference type="AlphaFoldDB" id="A0A0B1R1C7"/>
<evidence type="ECO:0000313" key="2">
    <source>
        <dbReference type="Proteomes" id="UP000030853"/>
    </source>
</evidence>
<sequence>MRENEIDINYYATEIRKLAAAHQAGETLNEVKTRVDHLIQQMKETLGSDKVWQAKQWEALLSELNIYLTNKVDPKWMTVISHAKFRIKSRRQTAIYSRKHFRQ</sequence>
<protein>
    <submittedName>
        <fullName evidence="1">Uncharacterized protein</fullName>
    </submittedName>
</protein>
<comment type="caution">
    <text evidence="1">The sequence shown here is derived from an EMBL/GenBank/DDBJ whole genome shotgun (WGS) entry which is preliminary data.</text>
</comment>
<proteinExistence type="predicted"/>
<evidence type="ECO:0000313" key="1">
    <source>
        <dbReference type="EMBL" id="KHJ66863.1"/>
    </source>
</evidence>
<gene>
    <name evidence="1" type="ORF">QU24_17075</name>
</gene>